<dbReference type="Pfam" id="PF08263">
    <property type="entry name" value="LRRNT_2"/>
    <property type="match status" value="1"/>
</dbReference>
<keyword evidence="5 11" id="KW-0812">Transmembrane</keyword>
<dbReference type="InterPro" id="IPR046956">
    <property type="entry name" value="RLP23-like"/>
</dbReference>
<comment type="subcellular location">
    <subcellularLocation>
        <location evidence="1">Cell membrane</location>
        <topology evidence="1">Single-pass type I membrane protein</topology>
    </subcellularLocation>
</comment>
<dbReference type="GO" id="GO:0051707">
    <property type="term" value="P:response to other organism"/>
    <property type="evidence" value="ECO:0007669"/>
    <property type="project" value="UniProtKB-ARBA"/>
</dbReference>
<keyword evidence="6 12" id="KW-0732">Signal</keyword>
<dbReference type="OrthoDB" id="8731593at2759"/>
<evidence type="ECO:0000313" key="15">
    <source>
        <dbReference type="Proteomes" id="UP000241394"/>
    </source>
</evidence>
<feature type="signal peptide" evidence="12">
    <location>
        <begin position="1"/>
        <end position="24"/>
    </location>
</feature>
<keyword evidence="8 11" id="KW-1133">Transmembrane helix</keyword>
<dbReference type="PANTHER" id="PTHR48063">
    <property type="entry name" value="LRR RECEPTOR-LIKE KINASE"/>
    <property type="match status" value="1"/>
</dbReference>
<comment type="similarity">
    <text evidence="2">Belongs to the RLP family.</text>
</comment>
<dbReference type="Gramene" id="PSR98803">
    <property type="protein sequence ID" value="PSR98803"/>
    <property type="gene ID" value="CEY00_Acc25328"/>
</dbReference>
<feature type="transmembrane region" description="Helical" evidence="11">
    <location>
        <begin position="861"/>
        <end position="884"/>
    </location>
</feature>
<keyword evidence="14" id="KW-0675">Receptor</keyword>
<dbReference type="Pfam" id="PF13855">
    <property type="entry name" value="LRR_8"/>
    <property type="match status" value="4"/>
</dbReference>
<evidence type="ECO:0000256" key="3">
    <source>
        <dbReference type="ARBA" id="ARBA00022475"/>
    </source>
</evidence>
<dbReference type="Pfam" id="PF00560">
    <property type="entry name" value="LRR_1"/>
    <property type="match status" value="10"/>
</dbReference>
<evidence type="ECO:0000256" key="7">
    <source>
        <dbReference type="ARBA" id="ARBA00022737"/>
    </source>
</evidence>
<keyword evidence="15" id="KW-1185">Reference proteome</keyword>
<evidence type="ECO:0000256" key="4">
    <source>
        <dbReference type="ARBA" id="ARBA00022614"/>
    </source>
</evidence>
<keyword evidence="9 11" id="KW-0472">Membrane</keyword>
<dbReference type="PRINTS" id="PR00019">
    <property type="entry name" value="LEURICHRPT"/>
</dbReference>
<dbReference type="PANTHER" id="PTHR48063:SF98">
    <property type="entry name" value="LRR RECEPTOR-LIKE SERINE_THREONINE-PROTEIN KINASE FLS2"/>
    <property type="match status" value="1"/>
</dbReference>
<evidence type="ECO:0000256" key="1">
    <source>
        <dbReference type="ARBA" id="ARBA00004251"/>
    </source>
</evidence>
<keyword evidence="4" id="KW-0433">Leucine-rich repeat</keyword>
<sequence>MGEKCIQLLHFLVVLLVFYGNTTAVGVSSEAKIRCMDREKQALLQFKEDVVDHYGVLSSWGSEEDKRDCCKWRGIRCNNRTGHVTKIDLRTSSFNNGSQRLTGMINPSLLELRHLKYLNLGGNDFGGGNQIPVFIASFSRLQYLNLWSNSFHGPIPHQFGNLSNLRYLDLSFNLELDGGNIEWLSHLSLLRYLRLSDVNLSQATNWAETINSLPLLKNLQLPLCQLPNFVPPAHPFNSSLSLEVLNLFDNDLSSSIDSWLFNLSNSLVDVDLSFNQLKGLIPDSFGNMISLVNLDLSWNRKLDGGNIEWLSHLSLLRHLDLSGVNLSQATNWAKTIDCLPLLKNLQLPFCQLPNVVPPAHPFNSSLSLEVLHLSGNDLSSSIYSWLFNLSNTLVDVDLSSNQLKGLIPDSFGNMISLMNLDLSLNQLEGGIPKSFSNLTHLKTLSIRYNSLTEELPEFLEGNSLQVLNLEGNKLSGAIPESIGQCSSLIRLFLGNNSLNGTVTKSIGRLSKLEHLDISQNMFSGSISFICTSVGVQLRYLDLSNNQLSGRLPDCWDRFENLSAVNLANNNLSGKLPNSMGSNLQALQLRNNSFHGELPPSLKNCEKMILIDLGWNRFTGKIQEWIGMHLTSLVVLSLRSNKFHGGIPETICHLNQIQVLDFSQNDLLGELPKCFNNFSSLVKNDGIHLFFLKPLYFYEGNALLQWKGQEREYTKNLQQLKIIDLSSNKFCGKIPKQVATLVELVSLNLSRNNLTGQIIQEIGQLKMLESLDLSGNRLSSEIPISLALLTYLSVLDLSNNNLSGKIPLGTQLQGFNASVYSGNPHLCGLPLPNKCPGEEVVVKPHGKDTRSREEEEDRFITAWFYISMGLGFAVGFVVVFGTILFSSSLRHAYFQFLDRIHNLLYVTTALNITRLQRRLGR</sequence>
<dbReference type="GO" id="GO:0005886">
    <property type="term" value="C:plasma membrane"/>
    <property type="evidence" value="ECO:0007669"/>
    <property type="project" value="UniProtKB-SubCell"/>
</dbReference>
<dbReference type="STRING" id="1590841.A0A2R6PYI8"/>
<evidence type="ECO:0000256" key="12">
    <source>
        <dbReference type="SAM" id="SignalP"/>
    </source>
</evidence>
<dbReference type="SUPFAM" id="SSF52047">
    <property type="entry name" value="RNI-like"/>
    <property type="match status" value="1"/>
</dbReference>
<accession>A0A2R6PYI8</accession>
<dbReference type="InterPro" id="IPR032675">
    <property type="entry name" value="LRR_dom_sf"/>
</dbReference>
<dbReference type="FunFam" id="3.80.10.10:FF:000095">
    <property type="entry name" value="LRR receptor-like serine/threonine-protein kinase GSO1"/>
    <property type="match status" value="1"/>
</dbReference>
<evidence type="ECO:0000256" key="11">
    <source>
        <dbReference type="SAM" id="Phobius"/>
    </source>
</evidence>
<reference evidence="14 15" key="1">
    <citation type="submission" date="2017-07" db="EMBL/GenBank/DDBJ databases">
        <title>An improved, manually edited Actinidia chinensis var. chinensis (kiwifruit) genome highlights the challenges associated with draft genomes and gene prediction in plants.</title>
        <authorList>
            <person name="Pilkington S."/>
            <person name="Crowhurst R."/>
            <person name="Hilario E."/>
            <person name="Nardozza S."/>
            <person name="Fraser L."/>
            <person name="Peng Y."/>
            <person name="Gunaseelan K."/>
            <person name="Simpson R."/>
            <person name="Tahir J."/>
            <person name="Deroles S."/>
            <person name="Templeton K."/>
            <person name="Luo Z."/>
            <person name="Davy M."/>
            <person name="Cheng C."/>
            <person name="Mcneilage M."/>
            <person name="Scaglione D."/>
            <person name="Liu Y."/>
            <person name="Zhang Q."/>
            <person name="Datson P."/>
            <person name="De Silva N."/>
            <person name="Gardiner S."/>
            <person name="Bassett H."/>
            <person name="Chagne D."/>
            <person name="Mccallum J."/>
            <person name="Dzierzon H."/>
            <person name="Deng C."/>
            <person name="Wang Y.-Y."/>
            <person name="Barron N."/>
            <person name="Manako K."/>
            <person name="Bowen J."/>
            <person name="Foster T."/>
            <person name="Erridge Z."/>
            <person name="Tiffin H."/>
            <person name="Waite C."/>
            <person name="Davies K."/>
            <person name="Grierson E."/>
            <person name="Laing W."/>
            <person name="Kirk R."/>
            <person name="Chen X."/>
            <person name="Wood M."/>
            <person name="Montefiori M."/>
            <person name="Brummell D."/>
            <person name="Schwinn K."/>
            <person name="Catanach A."/>
            <person name="Fullerton C."/>
            <person name="Li D."/>
            <person name="Meiyalaghan S."/>
            <person name="Nieuwenhuizen N."/>
            <person name="Read N."/>
            <person name="Prakash R."/>
            <person name="Hunter D."/>
            <person name="Zhang H."/>
            <person name="Mckenzie M."/>
            <person name="Knabel M."/>
            <person name="Harris A."/>
            <person name="Allan A."/>
            <person name="Chen A."/>
            <person name="Janssen B."/>
            <person name="Plunkett B."/>
            <person name="Dwamena C."/>
            <person name="Voogd C."/>
            <person name="Leif D."/>
            <person name="Lafferty D."/>
            <person name="Souleyre E."/>
            <person name="Varkonyi-Gasic E."/>
            <person name="Gambi F."/>
            <person name="Hanley J."/>
            <person name="Yao J.-L."/>
            <person name="Cheung J."/>
            <person name="David K."/>
            <person name="Warren B."/>
            <person name="Marsh K."/>
            <person name="Snowden K."/>
            <person name="Lin-Wang K."/>
            <person name="Brian L."/>
            <person name="Martinez-Sanchez M."/>
            <person name="Wang M."/>
            <person name="Ileperuma N."/>
            <person name="Macnee N."/>
            <person name="Campin R."/>
            <person name="Mcatee P."/>
            <person name="Drummond R."/>
            <person name="Espley R."/>
            <person name="Ireland H."/>
            <person name="Wu R."/>
            <person name="Atkinson R."/>
            <person name="Karunairetnam S."/>
            <person name="Bulley S."/>
            <person name="Chunkath S."/>
            <person name="Hanley Z."/>
            <person name="Storey R."/>
            <person name="Thrimawithana A."/>
            <person name="Thomson S."/>
            <person name="David C."/>
            <person name="Testolin R."/>
        </authorList>
    </citation>
    <scope>NUCLEOTIDE SEQUENCE [LARGE SCALE GENOMIC DNA]</scope>
    <source>
        <strain evidence="15">cv. Red5</strain>
        <tissue evidence="14">Young leaf</tissue>
    </source>
</reference>
<dbReference type="PROSITE" id="PS51450">
    <property type="entry name" value="LRR"/>
    <property type="match status" value="1"/>
</dbReference>
<dbReference type="SMART" id="SM00369">
    <property type="entry name" value="LRR_TYP"/>
    <property type="match status" value="9"/>
</dbReference>
<keyword evidence="10" id="KW-0325">Glycoprotein</keyword>
<evidence type="ECO:0000256" key="2">
    <source>
        <dbReference type="ARBA" id="ARBA00009592"/>
    </source>
</evidence>
<dbReference type="InterPro" id="IPR001611">
    <property type="entry name" value="Leu-rich_rpt"/>
</dbReference>
<keyword evidence="3" id="KW-1003">Cell membrane</keyword>
<feature type="chain" id="PRO_5015357306" evidence="12">
    <location>
        <begin position="25"/>
        <end position="920"/>
    </location>
</feature>
<dbReference type="OMA" id="IPETICH"/>
<dbReference type="AlphaFoldDB" id="A0A2R6PYI8"/>
<evidence type="ECO:0000259" key="13">
    <source>
        <dbReference type="Pfam" id="PF08263"/>
    </source>
</evidence>
<dbReference type="SMART" id="SM00365">
    <property type="entry name" value="LRR_SD22"/>
    <property type="match status" value="7"/>
</dbReference>
<protein>
    <submittedName>
        <fullName evidence="14">Receptor-like protein</fullName>
    </submittedName>
</protein>
<dbReference type="InterPro" id="IPR003591">
    <property type="entry name" value="Leu-rich_rpt_typical-subtyp"/>
</dbReference>
<dbReference type="Gene3D" id="3.80.10.10">
    <property type="entry name" value="Ribonuclease Inhibitor"/>
    <property type="match status" value="3"/>
</dbReference>
<reference evidence="15" key="2">
    <citation type="journal article" date="2018" name="BMC Genomics">
        <title>A manually annotated Actinidia chinensis var. chinensis (kiwifruit) genome highlights the challenges associated with draft genomes and gene prediction in plants.</title>
        <authorList>
            <person name="Pilkington S.M."/>
            <person name="Crowhurst R."/>
            <person name="Hilario E."/>
            <person name="Nardozza S."/>
            <person name="Fraser L."/>
            <person name="Peng Y."/>
            <person name="Gunaseelan K."/>
            <person name="Simpson R."/>
            <person name="Tahir J."/>
            <person name="Deroles S.C."/>
            <person name="Templeton K."/>
            <person name="Luo Z."/>
            <person name="Davy M."/>
            <person name="Cheng C."/>
            <person name="McNeilage M."/>
            <person name="Scaglione D."/>
            <person name="Liu Y."/>
            <person name="Zhang Q."/>
            <person name="Datson P."/>
            <person name="De Silva N."/>
            <person name="Gardiner S.E."/>
            <person name="Bassett H."/>
            <person name="Chagne D."/>
            <person name="McCallum J."/>
            <person name="Dzierzon H."/>
            <person name="Deng C."/>
            <person name="Wang Y.Y."/>
            <person name="Barron L."/>
            <person name="Manako K."/>
            <person name="Bowen J."/>
            <person name="Foster T.M."/>
            <person name="Erridge Z.A."/>
            <person name="Tiffin H."/>
            <person name="Waite C.N."/>
            <person name="Davies K.M."/>
            <person name="Grierson E.P."/>
            <person name="Laing W.A."/>
            <person name="Kirk R."/>
            <person name="Chen X."/>
            <person name="Wood M."/>
            <person name="Montefiori M."/>
            <person name="Brummell D.A."/>
            <person name="Schwinn K.E."/>
            <person name="Catanach A."/>
            <person name="Fullerton C."/>
            <person name="Li D."/>
            <person name="Meiyalaghan S."/>
            <person name="Nieuwenhuizen N."/>
            <person name="Read N."/>
            <person name="Prakash R."/>
            <person name="Hunter D."/>
            <person name="Zhang H."/>
            <person name="McKenzie M."/>
            <person name="Knabel M."/>
            <person name="Harris A."/>
            <person name="Allan A.C."/>
            <person name="Gleave A."/>
            <person name="Chen A."/>
            <person name="Janssen B.J."/>
            <person name="Plunkett B."/>
            <person name="Ampomah-Dwamena C."/>
            <person name="Voogd C."/>
            <person name="Leif D."/>
            <person name="Lafferty D."/>
            <person name="Souleyre E.J.F."/>
            <person name="Varkonyi-Gasic E."/>
            <person name="Gambi F."/>
            <person name="Hanley J."/>
            <person name="Yao J.L."/>
            <person name="Cheung J."/>
            <person name="David K.M."/>
            <person name="Warren B."/>
            <person name="Marsh K."/>
            <person name="Snowden K.C."/>
            <person name="Lin-Wang K."/>
            <person name="Brian L."/>
            <person name="Martinez-Sanchez M."/>
            <person name="Wang M."/>
            <person name="Ileperuma N."/>
            <person name="Macnee N."/>
            <person name="Campin R."/>
            <person name="McAtee P."/>
            <person name="Drummond R.S.M."/>
            <person name="Espley R.V."/>
            <person name="Ireland H.S."/>
            <person name="Wu R."/>
            <person name="Atkinson R.G."/>
            <person name="Karunairetnam S."/>
            <person name="Bulley S."/>
            <person name="Chunkath S."/>
            <person name="Hanley Z."/>
            <person name="Storey R."/>
            <person name="Thrimawithana A.H."/>
            <person name="Thomson S."/>
            <person name="David C."/>
            <person name="Testolin R."/>
            <person name="Huang H."/>
            <person name="Hellens R.P."/>
            <person name="Schaffer R.J."/>
        </authorList>
    </citation>
    <scope>NUCLEOTIDE SEQUENCE [LARGE SCALE GENOMIC DNA]</scope>
    <source>
        <strain evidence="15">cv. Red5</strain>
    </source>
</reference>
<proteinExistence type="inferred from homology"/>
<dbReference type="EMBL" id="NKQK01000022">
    <property type="protein sequence ID" value="PSR98803.1"/>
    <property type="molecule type" value="Genomic_DNA"/>
</dbReference>
<dbReference type="FunFam" id="3.80.10.10:FF:000213">
    <property type="entry name" value="Tyrosine-sulfated glycopeptide receptor 1"/>
    <property type="match status" value="1"/>
</dbReference>
<dbReference type="SUPFAM" id="SSF52058">
    <property type="entry name" value="L domain-like"/>
    <property type="match status" value="2"/>
</dbReference>
<evidence type="ECO:0000256" key="9">
    <source>
        <dbReference type="ARBA" id="ARBA00023136"/>
    </source>
</evidence>
<evidence type="ECO:0000256" key="10">
    <source>
        <dbReference type="ARBA" id="ARBA00023180"/>
    </source>
</evidence>
<name>A0A2R6PYI8_ACTCC</name>
<comment type="caution">
    <text evidence="14">The sequence shown here is derived from an EMBL/GenBank/DDBJ whole genome shotgun (WGS) entry which is preliminary data.</text>
</comment>
<dbReference type="Pfam" id="PF13516">
    <property type="entry name" value="LRR_6"/>
    <property type="match status" value="1"/>
</dbReference>
<organism evidence="14 15">
    <name type="scientific">Actinidia chinensis var. chinensis</name>
    <name type="common">Chinese soft-hair kiwi</name>
    <dbReference type="NCBI Taxonomy" id="1590841"/>
    <lineage>
        <taxon>Eukaryota</taxon>
        <taxon>Viridiplantae</taxon>
        <taxon>Streptophyta</taxon>
        <taxon>Embryophyta</taxon>
        <taxon>Tracheophyta</taxon>
        <taxon>Spermatophyta</taxon>
        <taxon>Magnoliopsida</taxon>
        <taxon>eudicotyledons</taxon>
        <taxon>Gunneridae</taxon>
        <taxon>Pentapetalae</taxon>
        <taxon>asterids</taxon>
        <taxon>Ericales</taxon>
        <taxon>Actinidiaceae</taxon>
        <taxon>Actinidia</taxon>
    </lineage>
</organism>
<evidence type="ECO:0000256" key="8">
    <source>
        <dbReference type="ARBA" id="ARBA00022989"/>
    </source>
</evidence>
<evidence type="ECO:0000256" key="5">
    <source>
        <dbReference type="ARBA" id="ARBA00022692"/>
    </source>
</evidence>
<keyword evidence="7" id="KW-0677">Repeat</keyword>
<dbReference type="Proteomes" id="UP000241394">
    <property type="component" value="Chromosome LG22"/>
</dbReference>
<evidence type="ECO:0000313" key="14">
    <source>
        <dbReference type="EMBL" id="PSR98803.1"/>
    </source>
</evidence>
<dbReference type="GO" id="GO:0006952">
    <property type="term" value="P:defense response"/>
    <property type="evidence" value="ECO:0007669"/>
    <property type="project" value="UniProtKB-ARBA"/>
</dbReference>
<dbReference type="InParanoid" id="A0A2R6PYI8"/>
<evidence type="ECO:0000256" key="6">
    <source>
        <dbReference type="ARBA" id="ARBA00022729"/>
    </source>
</evidence>
<dbReference type="InterPro" id="IPR013210">
    <property type="entry name" value="LRR_N_plant-typ"/>
</dbReference>
<gene>
    <name evidence="14" type="ORF">CEY00_Acc25328</name>
</gene>
<feature type="domain" description="Leucine-rich repeat-containing N-terminal plant-type" evidence="13">
    <location>
        <begin position="37"/>
        <end position="78"/>
    </location>
</feature>